<name>A0ABN9PKF6_9DINO</name>
<accession>A0ABN9PKF6</accession>
<evidence type="ECO:0000313" key="2">
    <source>
        <dbReference type="Proteomes" id="UP001189429"/>
    </source>
</evidence>
<protein>
    <recommendedName>
        <fullName evidence="3">DNA-directed RNA polymerase</fullName>
    </recommendedName>
</protein>
<comment type="caution">
    <text evidence="1">The sequence shown here is derived from an EMBL/GenBank/DDBJ whole genome shotgun (WGS) entry which is preliminary data.</text>
</comment>
<evidence type="ECO:0008006" key="3">
    <source>
        <dbReference type="Google" id="ProtNLM"/>
    </source>
</evidence>
<dbReference type="EMBL" id="CAUYUJ010000903">
    <property type="protein sequence ID" value="CAK0793118.1"/>
    <property type="molecule type" value="Genomic_DNA"/>
</dbReference>
<keyword evidence="2" id="KW-1185">Reference proteome</keyword>
<sequence length="288" mass="32196">MGGPIFSINDLDSIATPCDVFFFRTKKGSALNGVSPMFNIDGLHQHGIDYFRIEAFVDCVLHTIDLGVVQKFNGLVIVSALLRDVFDSRAENLHSRVHTGLKVIRKRLKDYYKQKRTADPHRPLTTIKKLTVGMLGRFRNPTLKLKGGEGRDLIDFCTGLANEFPAKLGERGRLLAAAGASLKAFLDILRQEQRDLAPEALQVRNQLMTHAIRFNTCYKLAGGKMVYKHHGMVHMVHAMSLHGNAAYYSTHEDESENGEVAQIAQAAHMAKMAFTVLQRCVVVETHLR</sequence>
<organism evidence="1 2">
    <name type="scientific">Prorocentrum cordatum</name>
    <dbReference type="NCBI Taxonomy" id="2364126"/>
    <lineage>
        <taxon>Eukaryota</taxon>
        <taxon>Sar</taxon>
        <taxon>Alveolata</taxon>
        <taxon>Dinophyceae</taxon>
        <taxon>Prorocentrales</taxon>
        <taxon>Prorocentraceae</taxon>
        <taxon>Prorocentrum</taxon>
    </lineage>
</organism>
<evidence type="ECO:0000313" key="1">
    <source>
        <dbReference type="EMBL" id="CAK0793118.1"/>
    </source>
</evidence>
<reference evidence="1" key="1">
    <citation type="submission" date="2023-10" db="EMBL/GenBank/DDBJ databases">
        <authorList>
            <person name="Chen Y."/>
            <person name="Shah S."/>
            <person name="Dougan E. K."/>
            <person name="Thang M."/>
            <person name="Chan C."/>
        </authorList>
    </citation>
    <scope>NUCLEOTIDE SEQUENCE [LARGE SCALE GENOMIC DNA]</scope>
</reference>
<proteinExistence type="predicted"/>
<dbReference type="Proteomes" id="UP001189429">
    <property type="component" value="Unassembled WGS sequence"/>
</dbReference>
<gene>
    <name evidence="1" type="ORF">PCOR1329_LOCUS3523</name>
</gene>